<evidence type="ECO:0000256" key="7">
    <source>
        <dbReference type="ARBA" id="ARBA00023125"/>
    </source>
</evidence>
<proteinExistence type="predicted"/>
<keyword evidence="9" id="KW-0539">Nucleus</keyword>
<feature type="non-terminal residue" evidence="11">
    <location>
        <position position="657"/>
    </location>
</feature>
<name>A0AAD7ZT00_DIPPU</name>
<dbReference type="InterPro" id="IPR007747">
    <property type="entry name" value="Menin"/>
</dbReference>
<evidence type="ECO:0000256" key="3">
    <source>
        <dbReference type="ARBA" id="ARBA00022491"/>
    </source>
</evidence>
<reference evidence="11" key="1">
    <citation type="journal article" date="2023" name="IScience">
        <title>Live-bearing cockroach genome reveals convergent evolutionary mechanisms linked to viviparity in insects and beyond.</title>
        <authorList>
            <person name="Fouks B."/>
            <person name="Harrison M.C."/>
            <person name="Mikhailova A.A."/>
            <person name="Marchal E."/>
            <person name="English S."/>
            <person name="Carruthers M."/>
            <person name="Jennings E.C."/>
            <person name="Chiamaka E.L."/>
            <person name="Frigard R.A."/>
            <person name="Pippel M."/>
            <person name="Attardo G.M."/>
            <person name="Benoit J.B."/>
            <person name="Bornberg-Bauer E."/>
            <person name="Tobe S.S."/>
        </authorList>
    </citation>
    <scope>NUCLEOTIDE SEQUENCE</scope>
    <source>
        <strain evidence="11">Stay&amp;Tobe</strain>
    </source>
</reference>
<feature type="region of interest" description="Disordered" evidence="10">
    <location>
        <begin position="444"/>
        <end position="463"/>
    </location>
</feature>
<keyword evidence="7" id="KW-0238">DNA-binding</keyword>
<dbReference type="GO" id="GO:0006325">
    <property type="term" value="P:chromatin organization"/>
    <property type="evidence" value="ECO:0007669"/>
    <property type="project" value="UniProtKB-KW"/>
</dbReference>
<keyword evidence="12" id="KW-1185">Reference proteome</keyword>
<comment type="subcellular location">
    <subcellularLocation>
        <location evidence="1">Nucleus</location>
    </subcellularLocation>
</comment>
<dbReference type="Proteomes" id="UP001233999">
    <property type="component" value="Unassembled WGS sequence"/>
</dbReference>
<accession>A0AAD7ZT00</accession>
<evidence type="ECO:0000256" key="2">
    <source>
        <dbReference type="ARBA" id="ARBA00021162"/>
    </source>
</evidence>
<sequence length="657" mass="72500">MAGFREVDRQHFPLEDIPSIVRLFKQQLESSTEPDLALLSIVVGAVENSLTCNRSFTVQKESDTLSEPKLPPVEYHIAEALYSKFHAIIKGAVDLTQYSGSKYASRELVKKVSDVVWNSLTRSYYKDRAHLQSLYSYLTGNKLDCFGVAFAVVAGCQVLGYRDVHLALSEDHAWVVFGEEGQETAEVTWHGKGNEDKRGQPVGPGVGSRSWLYVNGCPVICTRPMEVAALVSAINPSLSATSDAMEVALLQQELLWLLYDLGHLTRYPMAIGNLSDLEDLSPTPGRPPCSTLFQEAAISARKYYKNQHVYPYTYQGGYFYRHKMYKDAFESWANAADVIRLYNYSRDDEEIYKEFLEIANELIPHIMKVVSSGHSARSILKDPECFAHLLRFYDGICQWEEGSPTPVLHIGWAKPLVNTISKFDADVRAQVIIECRNDGLACNKKNDSAADPKEGGGGNNARDIIRSLESRVIGEDSRRHKSKTDEEALAPHPTIAALTAACGEKILNPEYLLQGGGEPFVGGGSTSISEPTSQTANGSHIPGPSKQEAPPKTGVKKIENEVEQKSPGRPRLILRSQKMKGLKDLLLAEKLNTHAISLQLTAQSQVQVSKKGRGGLDTDITAMGSSLCCGDKTIPKKDTNQSNNDETRVCVGVKKYE</sequence>
<dbReference type="GO" id="GO:0006357">
    <property type="term" value="P:regulation of transcription by RNA polymerase II"/>
    <property type="evidence" value="ECO:0007669"/>
    <property type="project" value="TreeGrafter"/>
</dbReference>
<feature type="region of interest" description="Disordered" evidence="10">
    <location>
        <begin position="518"/>
        <end position="571"/>
    </location>
</feature>
<dbReference type="GO" id="GO:0000785">
    <property type="term" value="C:chromatin"/>
    <property type="evidence" value="ECO:0007669"/>
    <property type="project" value="TreeGrafter"/>
</dbReference>
<organism evidence="11 12">
    <name type="scientific">Diploptera punctata</name>
    <name type="common">Pacific beetle cockroach</name>
    <dbReference type="NCBI Taxonomy" id="6984"/>
    <lineage>
        <taxon>Eukaryota</taxon>
        <taxon>Metazoa</taxon>
        <taxon>Ecdysozoa</taxon>
        <taxon>Arthropoda</taxon>
        <taxon>Hexapoda</taxon>
        <taxon>Insecta</taxon>
        <taxon>Pterygota</taxon>
        <taxon>Neoptera</taxon>
        <taxon>Polyneoptera</taxon>
        <taxon>Dictyoptera</taxon>
        <taxon>Blattodea</taxon>
        <taxon>Blaberoidea</taxon>
        <taxon>Blaberidae</taxon>
        <taxon>Diplopterinae</taxon>
        <taxon>Diploptera</taxon>
    </lineage>
</organism>
<dbReference type="GO" id="GO:0000976">
    <property type="term" value="F:transcription cis-regulatory region binding"/>
    <property type="evidence" value="ECO:0007669"/>
    <property type="project" value="TreeGrafter"/>
</dbReference>
<dbReference type="Pfam" id="PF05053">
    <property type="entry name" value="Menin"/>
    <property type="match status" value="2"/>
</dbReference>
<gene>
    <name evidence="11" type="ORF">L9F63_002893</name>
</gene>
<keyword evidence="8" id="KW-0804">Transcription</keyword>
<dbReference type="GO" id="GO:0045786">
    <property type="term" value="P:negative regulation of cell cycle"/>
    <property type="evidence" value="ECO:0007669"/>
    <property type="project" value="TreeGrafter"/>
</dbReference>
<dbReference type="CDD" id="cd14456">
    <property type="entry name" value="Menin"/>
    <property type="match status" value="1"/>
</dbReference>
<evidence type="ECO:0000313" key="11">
    <source>
        <dbReference type="EMBL" id="KAJ9585308.1"/>
    </source>
</evidence>
<feature type="compositionally biased region" description="Polar residues" evidence="10">
    <location>
        <begin position="526"/>
        <end position="538"/>
    </location>
</feature>
<dbReference type="GO" id="GO:0003682">
    <property type="term" value="F:chromatin binding"/>
    <property type="evidence" value="ECO:0007669"/>
    <property type="project" value="TreeGrafter"/>
</dbReference>
<evidence type="ECO:0000256" key="5">
    <source>
        <dbReference type="ARBA" id="ARBA00022853"/>
    </source>
</evidence>
<keyword evidence="6" id="KW-0805">Transcription regulation</keyword>
<dbReference type="GO" id="GO:0000403">
    <property type="term" value="F:Y-form DNA binding"/>
    <property type="evidence" value="ECO:0007669"/>
    <property type="project" value="TreeGrafter"/>
</dbReference>
<protein>
    <recommendedName>
        <fullName evidence="2">Menin</fullName>
    </recommendedName>
</protein>
<evidence type="ECO:0000256" key="9">
    <source>
        <dbReference type="ARBA" id="ARBA00023242"/>
    </source>
</evidence>
<keyword evidence="3" id="KW-0678">Repressor</keyword>
<evidence type="ECO:0000313" key="12">
    <source>
        <dbReference type="Proteomes" id="UP001233999"/>
    </source>
</evidence>
<dbReference type="PANTHER" id="PTHR12693:SF3">
    <property type="entry name" value="MENIN"/>
    <property type="match status" value="1"/>
</dbReference>
<evidence type="ECO:0000256" key="1">
    <source>
        <dbReference type="ARBA" id="ARBA00004123"/>
    </source>
</evidence>
<keyword evidence="5" id="KW-0156">Chromatin regulator</keyword>
<comment type="caution">
    <text evidence="11">The sequence shown here is derived from an EMBL/GenBank/DDBJ whole genome shotgun (WGS) entry which is preliminary data.</text>
</comment>
<evidence type="ECO:0000256" key="4">
    <source>
        <dbReference type="ARBA" id="ARBA00022553"/>
    </source>
</evidence>
<keyword evidence="4" id="KW-0597">Phosphoprotein</keyword>
<reference evidence="11" key="2">
    <citation type="submission" date="2023-05" db="EMBL/GenBank/DDBJ databases">
        <authorList>
            <person name="Fouks B."/>
        </authorList>
    </citation>
    <scope>NUCLEOTIDE SEQUENCE</scope>
    <source>
        <strain evidence="11">Stay&amp;Tobe</strain>
        <tissue evidence="11">Testes</tissue>
    </source>
</reference>
<evidence type="ECO:0000256" key="6">
    <source>
        <dbReference type="ARBA" id="ARBA00023015"/>
    </source>
</evidence>
<feature type="compositionally biased region" description="Basic and acidic residues" evidence="10">
    <location>
        <begin position="556"/>
        <end position="566"/>
    </location>
</feature>
<evidence type="ECO:0000256" key="8">
    <source>
        <dbReference type="ARBA" id="ARBA00023163"/>
    </source>
</evidence>
<dbReference type="EMBL" id="JASPKZ010007286">
    <property type="protein sequence ID" value="KAJ9585308.1"/>
    <property type="molecule type" value="Genomic_DNA"/>
</dbReference>
<feature type="compositionally biased region" description="Basic and acidic residues" evidence="10">
    <location>
        <begin position="444"/>
        <end position="454"/>
    </location>
</feature>
<evidence type="ECO:0000256" key="10">
    <source>
        <dbReference type="SAM" id="MobiDB-lite"/>
    </source>
</evidence>
<dbReference type="GO" id="GO:0008285">
    <property type="term" value="P:negative regulation of cell population proliferation"/>
    <property type="evidence" value="ECO:0007669"/>
    <property type="project" value="TreeGrafter"/>
</dbReference>
<dbReference type="AlphaFoldDB" id="A0AAD7ZT00"/>
<dbReference type="PANTHER" id="PTHR12693">
    <property type="entry name" value="MENIN"/>
    <property type="match status" value="1"/>
</dbReference>
<dbReference type="GO" id="GO:0035097">
    <property type="term" value="C:histone methyltransferase complex"/>
    <property type="evidence" value="ECO:0007669"/>
    <property type="project" value="TreeGrafter"/>
</dbReference>